<dbReference type="Pfam" id="PF08241">
    <property type="entry name" value="Methyltransf_11"/>
    <property type="match status" value="1"/>
</dbReference>
<evidence type="ECO:0000313" key="6">
    <source>
        <dbReference type="Proteomes" id="UP000813444"/>
    </source>
</evidence>
<proteinExistence type="inferred from homology"/>
<evidence type="ECO:0000256" key="1">
    <source>
        <dbReference type="ARBA" id="ARBA00008361"/>
    </source>
</evidence>
<gene>
    <name evidence="5" type="ORF">B0I35DRAFT_458146</name>
</gene>
<dbReference type="OrthoDB" id="10004862at2759"/>
<dbReference type="InterPro" id="IPR013216">
    <property type="entry name" value="Methyltransf_11"/>
</dbReference>
<dbReference type="CDD" id="cd02440">
    <property type="entry name" value="AdoMet_MTases"/>
    <property type="match status" value="1"/>
</dbReference>
<evidence type="ECO:0000313" key="5">
    <source>
        <dbReference type="EMBL" id="KAH7324392.1"/>
    </source>
</evidence>
<accession>A0A8K0WTQ6</accession>
<protein>
    <submittedName>
        <fullName evidence="5">S-adenosyl-L-methionine-dependent methyltransferase</fullName>
    </submittedName>
</protein>
<keyword evidence="3" id="KW-0808">Transferase</keyword>
<keyword evidence="2 5" id="KW-0489">Methyltransferase</keyword>
<feature type="domain" description="Methyltransferase type 11" evidence="4">
    <location>
        <begin position="57"/>
        <end position="150"/>
    </location>
</feature>
<dbReference type="EMBL" id="JAGPNK010000003">
    <property type="protein sequence ID" value="KAH7324392.1"/>
    <property type="molecule type" value="Genomic_DNA"/>
</dbReference>
<dbReference type="SUPFAM" id="SSF53335">
    <property type="entry name" value="S-adenosyl-L-methionine-dependent methyltransferases"/>
    <property type="match status" value="1"/>
</dbReference>
<dbReference type="Gene3D" id="3.40.50.150">
    <property type="entry name" value="Vaccinia Virus protein VP39"/>
    <property type="match status" value="1"/>
</dbReference>
<evidence type="ECO:0000256" key="3">
    <source>
        <dbReference type="ARBA" id="ARBA00022679"/>
    </source>
</evidence>
<dbReference type="PANTHER" id="PTHR44942:SF4">
    <property type="entry name" value="METHYLTRANSFERASE TYPE 11 DOMAIN-CONTAINING PROTEIN"/>
    <property type="match status" value="1"/>
</dbReference>
<dbReference type="InterPro" id="IPR051052">
    <property type="entry name" value="Diverse_substrate_MTase"/>
</dbReference>
<reference evidence="5" key="1">
    <citation type="journal article" date="2021" name="Nat. Commun.">
        <title>Genetic determinants of endophytism in the Arabidopsis root mycobiome.</title>
        <authorList>
            <person name="Mesny F."/>
            <person name="Miyauchi S."/>
            <person name="Thiergart T."/>
            <person name="Pickel B."/>
            <person name="Atanasova L."/>
            <person name="Karlsson M."/>
            <person name="Huettel B."/>
            <person name="Barry K.W."/>
            <person name="Haridas S."/>
            <person name="Chen C."/>
            <person name="Bauer D."/>
            <person name="Andreopoulos W."/>
            <person name="Pangilinan J."/>
            <person name="LaButti K."/>
            <person name="Riley R."/>
            <person name="Lipzen A."/>
            <person name="Clum A."/>
            <person name="Drula E."/>
            <person name="Henrissat B."/>
            <person name="Kohler A."/>
            <person name="Grigoriev I.V."/>
            <person name="Martin F.M."/>
            <person name="Hacquard S."/>
        </authorList>
    </citation>
    <scope>NUCLEOTIDE SEQUENCE</scope>
    <source>
        <strain evidence="5">MPI-CAGE-CH-0235</strain>
    </source>
</reference>
<name>A0A8K0WTQ6_9HYPO</name>
<comment type="caution">
    <text evidence="5">The sequence shown here is derived from an EMBL/GenBank/DDBJ whole genome shotgun (WGS) entry which is preliminary data.</text>
</comment>
<dbReference type="InterPro" id="IPR029063">
    <property type="entry name" value="SAM-dependent_MTases_sf"/>
</dbReference>
<dbReference type="PANTHER" id="PTHR44942">
    <property type="entry name" value="METHYLTRANSF_11 DOMAIN-CONTAINING PROTEIN"/>
    <property type="match status" value="1"/>
</dbReference>
<dbReference type="GO" id="GO:0032259">
    <property type="term" value="P:methylation"/>
    <property type="evidence" value="ECO:0007669"/>
    <property type="project" value="UniProtKB-KW"/>
</dbReference>
<comment type="similarity">
    <text evidence="1">Belongs to the methyltransferase superfamily.</text>
</comment>
<keyword evidence="6" id="KW-1185">Reference proteome</keyword>
<dbReference type="GO" id="GO:0008757">
    <property type="term" value="F:S-adenosylmethionine-dependent methyltransferase activity"/>
    <property type="evidence" value="ECO:0007669"/>
    <property type="project" value="InterPro"/>
</dbReference>
<sequence length="325" mass="36119">MSSEVIDSNNFWRLTDYDEAYWENYLAARPKYNNNDFYNILYSYHDSHSGCYDVAHDIGTGPGQVAGVIASRFKRVIASDANDAHLVAAKKHHGAIPNIEFMLCAGEEVAAGVPRASCDAVFCAEAIPLMDKETALDGFAKVLKPNGTLAVWFYGRPIFMDGDKEACQEIYNRIFNAKAQKMLDASSPEFRAGWKHGTDTIASQLDDVAFPASVWKNVERRKWNTVGAKMEFNDALPNLPINLSSAVDPSREKVTELRDGKLWAEKWTVGEVGKFIEAMLPVNHAELDQDPELRALFEELAKAMGGKDAERVIGWPIVLLLATRG</sequence>
<evidence type="ECO:0000256" key="2">
    <source>
        <dbReference type="ARBA" id="ARBA00022603"/>
    </source>
</evidence>
<organism evidence="5 6">
    <name type="scientific">Stachybotrys elegans</name>
    <dbReference type="NCBI Taxonomy" id="80388"/>
    <lineage>
        <taxon>Eukaryota</taxon>
        <taxon>Fungi</taxon>
        <taxon>Dikarya</taxon>
        <taxon>Ascomycota</taxon>
        <taxon>Pezizomycotina</taxon>
        <taxon>Sordariomycetes</taxon>
        <taxon>Hypocreomycetidae</taxon>
        <taxon>Hypocreales</taxon>
        <taxon>Stachybotryaceae</taxon>
        <taxon>Stachybotrys</taxon>
    </lineage>
</organism>
<dbReference type="Proteomes" id="UP000813444">
    <property type="component" value="Unassembled WGS sequence"/>
</dbReference>
<evidence type="ECO:0000259" key="4">
    <source>
        <dbReference type="Pfam" id="PF08241"/>
    </source>
</evidence>
<dbReference type="AlphaFoldDB" id="A0A8K0WTQ6"/>